<reference evidence="2" key="1">
    <citation type="submission" date="2013-09" db="EMBL/GenBank/DDBJ databases">
        <title>Corchorus olitorius genome sequencing.</title>
        <authorList>
            <person name="Alam M."/>
            <person name="Haque M.S."/>
            <person name="Islam M.S."/>
            <person name="Emdad E.M."/>
            <person name="Islam M.M."/>
            <person name="Ahmed B."/>
            <person name="Halim A."/>
            <person name="Hossen Q.M.M."/>
            <person name="Hossain M.Z."/>
            <person name="Ahmed R."/>
            <person name="Khan M.M."/>
            <person name="Islam R."/>
            <person name="Rashid M.M."/>
            <person name="Khan S.A."/>
            <person name="Rahman M.S."/>
            <person name="Alam M."/>
            <person name="Yahiya A.S."/>
            <person name="Khan M.S."/>
            <person name="Azam M.S."/>
            <person name="Haque T."/>
            <person name="Lashkar M.Z.H."/>
            <person name="Akhand A.I."/>
            <person name="Morshed G."/>
            <person name="Roy S."/>
            <person name="Uddin K.S."/>
            <person name="Rabeya T."/>
            <person name="Hossain A.S."/>
            <person name="Chowdhury A."/>
            <person name="Snigdha A.R."/>
            <person name="Mortoza M.S."/>
            <person name="Matin S.A."/>
            <person name="Hoque S.M.E."/>
            <person name="Islam M.K."/>
            <person name="Roy D.K."/>
            <person name="Haider R."/>
            <person name="Moosa M.M."/>
            <person name="Elias S.M."/>
            <person name="Hasan A.M."/>
            <person name="Jahan S."/>
            <person name="Shafiuddin M."/>
            <person name="Mahmood N."/>
            <person name="Shommy N.S."/>
        </authorList>
    </citation>
    <scope>NUCLEOTIDE SEQUENCE [LARGE SCALE GENOMIC DNA]</scope>
    <source>
        <strain evidence="2">cv. O-4</strain>
    </source>
</reference>
<gene>
    <name evidence="1" type="ORF">COLO4_08524</name>
</gene>
<evidence type="ECO:0000313" key="2">
    <source>
        <dbReference type="Proteomes" id="UP000187203"/>
    </source>
</evidence>
<sequence length="44" mass="5193">MGGGYERIIMEWGNEVTWRLESPIRFFPKVPEPLVDGITELSWR</sequence>
<name>A0A1R3KFL3_9ROSI</name>
<proteinExistence type="predicted"/>
<dbReference type="EMBL" id="AWUE01013836">
    <property type="protein sequence ID" value="OMP05824.1"/>
    <property type="molecule type" value="Genomic_DNA"/>
</dbReference>
<accession>A0A1R3KFL3</accession>
<keyword evidence="2" id="KW-1185">Reference proteome</keyword>
<organism evidence="1 2">
    <name type="scientific">Corchorus olitorius</name>
    <dbReference type="NCBI Taxonomy" id="93759"/>
    <lineage>
        <taxon>Eukaryota</taxon>
        <taxon>Viridiplantae</taxon>
        <taxon>Streptophyta</taxon>
        <taxon>Embryophyta</taxon>
        <taxon>Tracheophyta</taxon>
        <taxon>Spermatophyta</taxon>
        <taxon>Magnoliopsida</taxon>
        <taxon>eudicotyledons</taxon>
        <taxon>Gunneridae</taxon>
        <taxon>Pentapetalae</taxon>
        <taxon>rosids</taxon>
        <taxon>malvids</taxon>
        <taxon>Malvales</taxon>
        <taxon>Malvaceae</taxon>
        <taxon>Grewioideae</taxon>
        <taxon>Apeibeae</taxon>
        <taxon>Corchorus</taxon>
    </lineage>
</organism>
<protein>
    <submittedName>
        <fullName evidence="1">Uncharacterized protein</fullName>
    </submittedName>
</protein>
<dbReference type="Proteomes" id="UP000187203">
    <property type="component" value="Unassembled WGS sequence"/>
</dbReference>
<evidence type="ECO:0000313" key="1">
    <source>
        <dbReference type="EMBL" id="OMP05824.1"/>
    </source>
</evidence>
<comment type="caution">
    <text evidence="1">The sequence shown here is derived from an EMBL/GenBank/DDBJ whole genome shotgun (WGS) entry which is preliminary data.</text>
</comment>
<dbReference type="AlphaFoldDB" id="A0A1R3KFL3"/>